<reference evidence="1 2" key="1">
    <citation type="journal article" date="2006" name="J. Bacteriol.">
        <title>Comparison of the genome sequence of the poultry pathogen Bordetella avium with those of B. bronchiseptica, B. pertussis, and B. parapertussis reveals extensive diversity in surface structures associated with host interaction.</title>
        <authorList>
            <person name="Sebaihia M."/>
            <person name="Preston A."/>
            <person name="Maskell D.J."/>
            <person name="Kuzmiak H."/>
            <person name="Connell T.D."/>
            <person name="King N.D."/>
            <person name="Orndorff P.E."/>
            <person name="Miyamoto D.M."/>
            <person name="Thomson N.R."/>
            <person name="Harris D."/>
            <person name="Goble A."/>
            <person name="Lord A."/>
            <person name="Murphy L."/>
            <person name="Quail M.A."/>
            <person name="Rutter S."/>
            <person name="Squares R."/>
            <person name="Squares S."/>
            <person name="Woodward J."/>
            <person name="Parkhill J."/>
            <person name="Temple L.M."/>
        </authorList>
    </citation>
    <scope>NUCLEOTIDE SEQUENCE [LARGE SCALE GENOMIC DNA]</scope>
    <source>
        <strain evidence="1 2">197N</strain>
    </source>
</reference>
<keyword evidence="2" id="KW-1185">Reference proteome</keyword>
<organism evidence="1 2">
    <name type="scientific">Bordetella avium (strain 197N)</name>
    <dbReference type="NCBI Taxonomy" id="360910"/>
    <lineage>
        <taxon>Bacteria</taxon>
        <taxon>Pseudomonadati</taxon>
        <taxon>Pseudomonadota</taxon>
        <taxon>Betaproteobacteria</taxon>
        <taxon>Burkholderiales</taxon>
        <taxon>Alcaligenaceae</taxon>
        <taxon>Bordetella</taxon>
    </lineage>
</organism>
<evidence type="ECO:0000313" key="1">
    <source>
        <dbReference type="EMBL" id="CAJ50300.1"/>
    </source>
</evidence>
<dbReference type="EMBL" id="AM167904">
    <property type="protein sequence ID" value="CAJ50300.1"/>
    <property type="molecule type" value="Genomic_DNA"/>
</dbReference>
<dbReference type="STRING" id="360910.BAV2689"/>
<dbReference type="HOGENOM" id="CLU_2582714_0_0_4"/>
<protein>
    <submittedName>
        <fullName evidence="1">Transposase (Partial)</fullName>
    </submittedName>
</protein>
<dbReference type="KEGG" id="bav:BAV2689"/>
<sequence>MGLCKRGAINISQPVWPTHNTERESFNGRLPQASLNSHCVSSFAQAKRKSTLGEQTTRRFAPLPDVAGSCYASLLGLRPT</sequence>
<gene>
    <name evidence="1" type="ordered locus">BAV2689</name>
</gene>
<dbReference type="AlphaFoldDB" id="Q2KWE7"/>
<proteinExistence type="predicted"/>
<accession>Q2KWE7</accession>
<dbReference type="Proteomes" id="UP000001977">
    <property type="component" value="Chromosome"/>
</dbReference>
<evidence type="ECO:0000313" key="2">
    <source>
        <dbReference type="Proteomes" id="UP000001977"/>
    </source>
</evidence>
<name>Q2KWE7_BORA1</name>